<dbReference type="RefSeq" id="WP_044178393.1">
    <property type="nucleotide sequence ID" value="NZ_CABKSF010000001.1"/>
</dbReference>
<name>A0A6N3GXG0_9ENTR</name>
<dbReference type="Pfam" id="PF13985">
    <property type="entry name" value="YbgS"/>
    <property type="match status" value="1"/>
</dbReference>
<gene>
    <name evidence="3" type="ORF">EMLFYP7_03465</name>
</gene>
<dbReference type="InterPro" id="IPR020363">
    <property type="entry name" value="Uncharacterised_YbgS"/>
</dbReference>
<dbReference type="AlphaFoldDB" id="A0A6N3GXG0"/>
<proteinExistence type="predicted"/>
<feature type="compositionally biased region" description="Low complexity" evidence="1">
    <location>
        <begin position="33"/>
        <end position="47"/>
    </location>
</feature>
<feature type="region of interest" description="Disordered" evidence="1">
    <location>
        <begin position="25"/>
        <end position="147"/>
    </location>
</feature>
<feature type="compositionally biased region" description="Polar residues" evidence="1">
    <location>
        <begin position="89"/>
        <end position="105"/>
    </location>
</feature>
<feature type="compositionally biased region" description="Basic and acidic residues" evidence="1">
    <location>
        <begin position="106"/>
        <end position="126"/>
    </location>
</feature>
<feature type="chain" id="PRO_5026975398" description="YbgS-like protein" evidence="2">
    <location>
        <begin position="25"/>
        <end position="147"/>
    </location>
</feature>
<evidence type="ECO:0008006" key="4">
    <source>
        <dbReference type="Google" id="ProtNLM"/>
    </source>
</evidence>
<accession>A0A6N3GXG0</accession>
<feature type="compositionally biased region" description="Low complexity" evidence="1">
    <location>
        <begin position="56"/>
        <end position="87"/>
    </location>
</feature>
<evidence type="ECO:0000256" key="2">
    <source>
        <dbReference type="SAM" id="SignalP"/>
    </source>
</evidence>
<dbReference type="OrthoDB" id="6548960at2"/>
<organism evidence="3">
    <name type="scientific">Phytobacter massiliensis</name>
    <dbReference type="NCBI Taxonomy" id="1485952"/>
    <lineage>
        <taxon>Bacteria</taxon>
        <taxon>Pseudomonadati</taxon>
        <taxon>Pseudomonadota</taxon>
        <taxon>Gammaproteobacteria</taxon>
        <taxon>Enterobacterales</taxon>
        <taxon>Enterobacteriaceae</taxon>
        <taxon>Phytobacter</taxon>
    </lineage>
</organism>
<reference evidence="3" key="1">
    <citation type="submission" date="2019-11" db="EMBL/GenBank/DDBJ databases">
        <authorList>
            <person name="Feng L."/>
        </authorList>
    </citation>
    <scope>NUCLEOTIDE SEQUENCE</scope>
    <source>
        <strain evidence="3">EMassiliensisLFYP7</strain>
    </source>
</reference>
<dbReference type="EMBL" id="CACRTZ010000033">
    <property type="protein sequence ID" value="VYU68409.1"/>
    <property type="molecule type" value="Genomic_DNA"/>
</dbReference>
<evidence type="ECO:0000256" key="1">
    <source>
        <dbReference type="SAM" id="MobiDB-lite"/>
    </source>
</evidence>
<protein>
    <recommendedName>
        <fullName evidence="4">YbgS-like protein</fullName>
    </recommendedName>
</protein>
<feature type="compositionally biased region" description="Polar residues" evidence="1">
    <location>
        <begin position="132"/>
        <end position="147"/>
    </location>
</feature>
<sequence length="147" mass="14927">MKMNKLATLLLTTTLTMASGAAFAADSTSQTNNGQANAAADAGQMAPDAKENVAPGNMDTGTNSGTNSSTMGTTGTTGTTGTSNGTMLHPQTNSGTTNGMDNSNMTKDEIHKNSQCKDGKCPDINEKVQTGDGINNDANTKTDGTTQ</sequence>
<feature type="signal peptide" evidence="2">
    <location>
        <begin position="1"/>
        <end position="24"/>
    </location>
</feature>
<keyword evidence="2" id="KW-0732">Signal</keyword>
<evidence type="ECO:0000313" key="3">
    <source>
        <dbReference type="EMBL" id="VYU68409.1"/>
    </source>
</evidence>